<dbReference type="InterPro" id="IPR019127">
    <property type="entry name" value="Exosortase"/>
</dbReference>
<reference evidence="9 10" key="2">
    <citation type="journal article" date="2016" name="Genome Announc.">
        <title>Draft Genome Sequence of the N2-Fixing Cyanobacterium Nostoc piscinale CENA21, Isolated from the Brazilian Amazon Floodplain.</title>
        <authorList>
            <person name="Leao T."/>
            <person name="Guimaraes P.I."/>
            <person name="de Melo A.G."/>
            <person name="Ramos R.T."/>
            <person name="Leao P.N."/>
            <person name="Silva A."/>
            <person name="Fiore M.F."/>
            <person name="Schneider M.P."/>
        </authorList>
    </citation>
    <scope>NUCLEOTIDE SEQUENCE [LARGE SCALE GENOMIC DNA]</scope>
    <source>
        <strain evidence="9 10">CENA21</strain>
    </source>
</reference>
<dbReference type="GO" id="GO:0008233">
    <property type="term" value="F:peptidase activity"/>
    <property type="evidence" value="ECO:0007669"/>
    <property type="project" value="UniProtKB-KW"/>
</dbReference>
<evidence type="ECO:0000256" key="1">
    <source>
        <dbReference type="ARBA" id="ARBA00004651"/>
    </source>
</evidence>
<evidence type="ECO:0000256" key="3">
    <source>
        <dbReference type="ARBA" id="ARBA00022670"/>
    </source>
</evidence>
<feature type="transmembrane region" description="Helical" evidence="8">
    <location>
        <begin position="12"/>
        <end position="32"/>
    </location>
</feature>
<evidence type="ECO:0000256" key="6">
    <source>
        <dbReference type="ARBA" id="ARBA00022989"/>
    </source>
</evidence>
<dbReference type="Pfam" id="PF09721">
    <property type="entry name" value="Exosortase_EpsH"/>
    <property type="match status" value="1"/>
</dbReference>
<gene>
    <name evidence="9" type="ORF">ACX27_28225</name>
</gene>
<feature type="transmembrane region" description="Helical" evidence="8">
    <location>
        <begin position="135"/>
        <end position="156"/>
    </location>
</feature>
<feature type="transmembrane region" description="Helical" evidence="8">
    <location>
        <begin position="251"/>
        <end position="269"/>
    </location>
</feature>
<keyword evidence="4 8" id="KW-0812">Transmembrane</keyword>
<dbReference type="NCBIfam" id="TIGR03763">
    <property type="entry name" value="cyanoexo_CrtA"/>
    <property type="match status" value="1"/>
</dbReference>
<dbReference type="AlphaFoldDB" id="A0A0M4T145"/>
<dbReference type="PATRIC" id="fig|224013.5.peg.6747"/>
<evidence type="ECO:0000256" key="5">
    <source>
        <dbReference type="ARBA" id="ARBA00022801"/>
    </source>
</evidence>
<dbReference type="EMBL" id="CP012036">
    <property type="protein sequence ID" value="ALF55859.1"/>
    <property type="molecule type" value="Genomic_DNA"/>
</dbReference>
<keyword evidence="6 8" id="KW-1133">Transmembrane helix</keyword>
<feature type="transmembrane region" description="Helical" evidence="8">
    <location>
        <begin position="66"/>
        <end position="86"/>
    </location>
</feature>
<organism evidence="9 10">
    <name type="scientific">Nostoc piscinale CENA21</name>
    <dbReference type="NCBI Taxonomy" id="224013"/>
    <lineage>
        <taxon>Bacteria</taxon>
        <taxon>Bacillati</taxon>
        <taxon>Cyanobacteriota</taxon>
        <taxon>Cyanophyceae</taxon>
        <taxon>Nostocales</taxon>
        <taxon>Nostocaceae</taxon>
        <taxon>Nostoc</taxon>
    </lineage>
</organism>
<dbReference type="STRING" id="224013.ACX27_28225"/>
<dbReference type="InterPro" id="IPR022505">
    <property type="entry name" value="Exosortase_cyanobac"/>
</dbReference>
<evidence type="ECO:0000256" key="7">
    <source>
        <dbReference type="ARBA" id="ARBA00023136"/>
    </source>
</evidence>
<dbReference type="KEGG" id="npz:ACX27_28225"/>
<keyword evidence="7 8" id="KW-0472">Membrane</keyword>
<dbReference type="RefSeq" id="WP_062297441.1">
    <property type="nucleotide sequence ID" value="NZ_CP012036.1"/>
</dbReference>
<dbReference type="GO" id="GO:0006508">
    <property type="term" value="P:proteolysis"/>
    <property type="evidence" value="ECO:0007669"/>
    <property type="project" value="UniProtKB-KW"/>
</dbReference>
<sequence length="284" mass="32089">MQNRLSISIKNVEIWLIGIGGTLIAINLNLVSRVNHPTNFYVYILFLTTLYLLLKEKRHQLNLESSILSSITGTLLIGLVFVYSFFQINIGFLFLFPPLLSGFGTALLASGYRGLKQYKRELWLLGFLTIRNFMIMNKLDLTIVTAKFSTVILWYTGFKVNRSGVMIHLPTGSVEVYSACSGIDLIIDLLSLAVLFIYLFNLSWQQKIMIPIVAACLGFVVNGFRVALMAILVAQGDKEAFEYWHLGDGSLIFSIVASLFLCCFCWFLLSRNENESKNSINYSK</sequence>
<reference evidence="10" key="1">
    <citation type="submission" date="2015-07" db="EMBL/GenBank/DDBJ databases">
        <title>Genome Of Nitrogen-Fixing Cyanobacterium Nostoc piscinale CENA21 From Solimoes/Amazon River Floodplain Sediments And Comparative Genomics To Uncover Biosynthetic Natural Products Potential.</title>
        <authorList>
            <person name="Leao T.F."/>
            <person name="Leao P.N."/>
            <person name="Guimaraes P.I."/>
            <person name="de Melo A.G.C."/>
            <person name="Ramos R.T.J."/>
            <person name="Silva A."/>
            <person name="Fiore M.F."/>
            <person name="Schneider M.P.C."/>
        </authorList>
    </citation>
    <scope>NUCLEOTIDE SEQUENCE [LARGE SCALE GENOMIC DNA]</scope>
    <source>
        <strain evidence="10">CENA21</strain>
    </source>
</reference>
<evidence type="ECO:0000256" key="4">
    <source>
        <dbReference type="ARBA" id="ARBA00022692"/>
    </source>
</evidence>
<evidence type="ECO:0000313" key="9">
    <source>
        <dbReference type="EMBL" id="ALF55859.1"/>
    </source>
</evidence>
<feature type="transmembrane region" description="Helical" evidence="8">
    <location>
        <begin position="38"/>
        <end position="54"/>
    </location>
</feature>
<keyword evidence="10" id="KW-1185">Reference proteome</keyword>
<protein>
    <submittedName>
        <fullName evidence="9">Exosortase</fullName>
    </submittedName>
</protein>
<keyword evidence="2" id="KW-1003">Cell membrane</keyword>
<name>A0A0M4T145_9NOSO</name>
<feature type="transmembrane region" description="Helical" evidence="8">
    <location>
        <begin position="176"/>
        <end position="200"/>
    </location>
</feature>
<dbReference type="GO" id="GO:0005886">
    <property type="term" value="C:plasma membrane"/>
    <property type="evidence" value="ECO:0007669"/>
    <property type="project" value="UniProtKB-SubCell"/>
</dbReference>
<dbReference type="OrthoDB" id="461510at2"/>
<evidence type="ECO:0000313" key="10">
    <source>
        <dbReference type="Proteomes" id="UP000062645"/>
    </source>
</evidence>
<dbReference type="NCBIfam" id="TIGR04178">
    <property type="entry name" value="exo_archaeo"/>
    <property type="match status" value="1"/>
</dbReference>
<feature type="transmembrane region" description="Helical" evidence="8">
    <location>
        <begin position="92"/>
        <end position="115"/>
    </location>
</feature>
<evidence type="ECO:0000256" key="2">
    <source>
        <dbReference type="ARBA" id="ARBA00022475"/>
    </source>
</evidence>
<keyword evidence="3" id="KW-0645">Protease</keyword>
<comment type="subcellular location">
    <subcellularLocation>
        <location evidence="1">Cell membrane</location>
        <topology evidence="1">Multi-pass membrane protein</topology>
    </subcellularLocation>
</comment>
<accession>A0A0M4T145</accession>
<dbReference type="Proteomes" id="UP000062645">
    <property type="component" value="Chromosome"/>
</dbReference>
<keyword evidence="5" id="KW-0378">Hydrolase</keyword>
<feature type="transmembrane region" description="Helical" evidence="8">
    <location>
        <begin position="212"/>
        <end position="231"/>
    </location>
</feature>
<proteinExistence type="predicted"/>
<dbReference type="InterPro" id="IPR026392">
    <property type="entry name" value="Exo/Archaeosortase_dom"/>
</dbReference>
<evidence type="ECO:0000256" key="8">
    <source>
        <dbReference type="SAM" id="Phobius"/>
    </source>
</evidence>